<evidence type="ECO:0000313" key="1">
    <source>
        <dbReference type="EMBL" id="GAA0167319.1"/>
    </source>
</evidence>
<proteinExistence type="predicted"/>
<gene>
    <name evidence="1" type="ORF">LIER_22277</name>
</gene>
<evidence type="ECO:0000313" key="2">
    <source>
        <dbReference type="Proteomes" id="UP001454036"/>
    </source>
</evidence>
<sequence length="96" mass="10813">MTENFPLWREGGMLVEDCLAVFNSVTAGYGLMELNLARSTFQFKLTSKVDNLEEAYQFILQMPIEPSAGAWGALFVWRRTIGCANCDKLVVSIWDS</sequence>
<organism evidence="1 2">
    <name type="scientific">Lithospermum erythrorhizon</name>
    <name type="common">Purple gromwell</name>
    <name type="synonym">Lithospermum officinale var. erythrorhizon</name>
    <dbReference type="NCBI Taxonomy" id="34254"/>
    <lineage>
        <taxon>Eukaryota</taxon>
        <taxon>Viridiplantae</taxon>
        <taxon>Streptophyta</taxon>
        <taxon>Embryophyta</taxon>
        <taxon>Tracheophyta</taxon>
        <taxon>Spermatophyta</taxon>
        <taxon>Magnoliopsida</taxon>
        <taxon>eudicotyledons</taxon>
        <taxon>Gunneridae</taxon>
        <taxon>Pentapetalae</taxon>
        <taxon>asterids</taxon>
        <taxon>lamiids</taxon>
        <taxon>Boraginales</taxon>
        <taxon>Boraginaceae</taxon>
        <taxon>Boraginoideae</taxon>
        <taxon>Lithospermeae</taxon>
        <taxon>Lithospermum</taxon>
    </lineage>
</organism>
<name>A0AAV3QUG4_LITER</name>
<keyword evidence="2" id="KW-1185">Reference proteome</keyword>
<protein>
    <submittedName>
        <fullName evidence="1">Uncharacterized protein</fullName>
    </submittedName>
</protein>
<dbReference type="AlphaFoldDB" id="A0AAV3QUG4"/>
<dbReference type="Proteomes" id="UP001454036">
    <property type="component" value="Unassembled WGS sequence"/>
</dbReference>
<comment type="caution">
    <text evidence="1">The sequence shown here is derived from an EMBL/GenBank/DDBJ whole genome shotgun (WGS) entry which is preliminary data.</text>
</comment>
<dbReference type="EMBL" id="BAABME010006041">
    <property type="protein sequence ID" value="GAA0167319.1"/>
    <property type="molecule type" value="Genomic_DNA"/>
</dbReference>
<reference evidence="1 2" key="1">
    <citation type="submission" date="2024-01" db="EMBL/GenBank/DDBJ databases">
        <title>The complete chloroplast genome sequence of Lithospermum erythrorhizon: insights into the phylogenetic relationship among Boraginaceae species and the maternal lineages of purple gromwells.</title>
        <authorList>
            <person name="Okada T."/>
            <person name="Watanabe K."/>
        </authorList>
    </citation>
    <scope>NUCLEOTIDE SEQUENCE [LARGE SCALE GENOMIC DNA]</scope>
</reference>
<accession>A0AAV3QUG4</accession>